<evidence type="ECO:0000313" key="3">
    <source>
        <dbReference type="Proteomes" id="UP000305709"/>
    </source>
</evidence>
<dbReference type="RefSeq" id="WP_139081211.1">
    <property type="nucleotide sequence ID" value="NZ_VDFV01000008.1"/>
</dbReference>
<gene>
    <name evidence="2" type="ORF">FHG71_08560</name>
</gene>
<dbReference type="GO" id="GO:0004519">
    <property type="term" value="F:endonuclease activity"/>
    <property type="evidence" value="ECO:0007669"/>
    <property type="project" value="UniProtKB-KW"/>
</dbReference>
<keyword evidence="3" id="KW-1185">Reference proteome</keyword>
<keyword evidence="2" id="KW-0255">Endonuclease</keyword>
<evidence type="ECO:0000259" key="1">
    <source>
        <dbReference type="Pfam" id="PF13391"/>
    </source>
</evidence>
<evidence type="ECO:0000313" key="2">
    <source>
        <dbReference type="EMBL" id="TNC72428.1"/>
    </source>
</evidence>
<proteinExistence type="predicted"/>
<comment type="caution">
    <text evidence="2">The sequence shown here is derived from an EMBL/GenBank/DDBJ whole genome shotgun (WGS) entry which is preliminary data.</text>
</comment>
<keyword evidence="2" id="KW-0540">Nuclease</keyword>
<feature type="domain" description="HNH nuclease" evidence="1">
    <location>
        <begin position="204"/>
        <end position="257"/>
    </location>
</feature>
<dbReference type="AlphaFoldDB" id="A0A5C4NGB2"/>
<dbReference type="OrthoDB" id="7181882at2"/>
<protein>
    <submittedName>
        <fullName evidence="2">HNH endonuclease</fullName>
    </submittedName>
</protein>
<keyword evidence="2" id="KW-0378">Hydrolase</keyword>
<dbReference type="Pfam" id="PF13391">
    <property type="entry name" value="HNH_2"/>
    <property type="match status" value="1"/>
</dbReference>
<organism evidence="2 3">
    <name type="scientific">Rubellimicrobium roseum</name>
    <dbReference type="NCBI Taxonomy" id="687525"/>
    <lineage>
        <taxon>Bacteria</taxon>
        <taxon>Pseudomonadati</taxon>
        <taxon>Pseudomonadota</taxon>
        <taxon>Alphaproteobacteria</taxon>
        <taxon>Rhodobacterales</taxon>
        <taxon>Roseobacteraceae</taxon>
        <taxon>Rubellimicrobium</taxon>
    </lineage>
</organism>
<sequence length="310" mass="33811">MVKAVFIQSRHAIYQDAPGERYHFPSRSYLSVAAQTVGDWVLFYEGRRGGGRGYYAVQKVERIVPDPTDPTHHFAILNPSTLLGFEQHVPYADPQGAPYESRLAGPDGRVQPGGLNTAAIRVIPERDFARIVDLGLAPRATPDALPRDQAAPAPPGPWPIGLHDPAVPFARAPGLADWARILTSRALRDESFARQVKVAYGARCAMSGLALRNGGGRPEVNAAHIRPVASQGPDTVQNGLALSGTLHWMFDRGLVSVAEDHSILVAQGAIRDEDRARLLTPDSRLALPADQMDWPHPAYLAWHRQNVFKG</sequence>
<accession>A0A5C4NGB2</accession>
<reference evidence="2 3" key="1">
    <citation type="submission" date="2019-06" db="EMBL/GenBank/DDBJ databases">
        <authorList>
            <person name="Jiang L."/>
        </authorList>
    </citation>
    <scope>NUCLEOTIDE SEQUENCE [LARGE SCALE GENOMIC DNA]</scope>
    <source>
        <strain evidence="2 3">YIM 48858</strain>
    </source>
</reference>
<dbReference type="InterPro" id="IPR003615">
    <property type="entry name" value="HNH_nuc"/>
</dbReference>
<dbReference type="Proteomes" id="UP000305709">
    <property type="component" value="Unassembled WGS sequence"/>
</dbReference>
<name>A0A5C4NGB2_9RHOB</name>
<dbReference type="EMBL" id="VDFV01000008">
    <property type="protein sequence ID" value="TNC72428.1"/>
    <property type="molecule type" value="Genomic_DNA"/>
</dbReference>